<organism evidence="3 4">
    <name type="scientific">Rhamnusium bicolor</name>
    <dbReference type="NCBI Taxonomy" id="1586634"/>
    <lineage>
        <taxon>Eukaryota</taxon>
        <taxon>Metazoa</taxon>
        <taxon>Ecdysozoa</taxon>
        <taxon>Arthropoda</taxon>
        <taxon>Hexapoda</taxon>
        <taxon>Insecta</taxon>
        <taxon>Pterygota</taxon>
        <taxon>Neoptera</taxon>
        <taxon>Endopterygota</taxon>
        <taxon>Coleoptera</taxon>
        <taxon>Polyphaga</taxon>
        <taxon>Cucujiformia</taxon>
        <taxon>Chrysomeloidea</taxon>
        <taxon>Cerambycidae</taxon>
        <taxon>Lepturinae</taxon>
        <taxon>Rhagiini</taxon>
        <taxon>Rhamnusium</taxon>
    </lineage>
</organism>
<feature type="region of interest" description="Disordered" evidence="1">
    <location>
        <begin position="1"/>
        <end position="73"/>
    </location>
</feature>
<feature type="compositionally biased region" description="Acidic residues" evidence="1">
    <location>
        <begin position="20"/>
        <end position="33"/>
    </location>
</feature>
<feature type="compositionally biased region" description="Acidic residues" evidence="1">
    <location>
        <begin position="45"/>
        <end position="55"/>
    </location>
</feature>
<dbReference type="InterPro" id="IPR029526">
    <property type="entry name" value="PGBD"/>
</dbReference>
<feature type="domain" description="PiggyBac transposable element-derived protein" evidence="2">
    <location>
        <begin position="90"/>
        <end position="397"/>
    </location>
</feature>
<dbReference type="Pfam" id="PF13843">
    <property type="entry name" value="DDE_Tnp_1_7"/>
    <property type="match status" value="1"/>
</dbReference>
<dbReference type="EMBL" id="JANEYF010005760">
    <property type="protein sequence ID" value="KAJ8926972.1"/>
    <property type="molecule type" value="Genomic_DNA"/>
</dbReference>
<reference evidence="3" key="1">
    <citation type="journal article" date="2023" name="Insect Mol. Biol.">
        <title>Genome sequencing provides insights into the evolution of gene families encoding plant cell wall-degrading enzymes in longhorned beetles.</title>
        <authorList>
            <person name="Shin N.R."/>
            <person name="Okamura Y."/>
            <person name="Kirsch R."/>
            <person name="Pauchet Y."/>
        </authorList>
    </citation>
    <scope>NUCLEOTIDE SEQUENCE</scope>
    <source>
        <strain evidence="3">RBIC_L_NR</strain>
    </source>
</reference>
<comment type="caution">
    <text evidence="3">The sequence shown here is derived from an EMBL/GenBank/DDBJ whole genome shotgun (WGS) entry which is preliminary data.</text>
</comment>
<evidence type="ECO:0000256" key="1">
    <source>
        <dbReference type="SAM" id="MobiDB-lite"/>
    </source>
</evidence>
<dbReference type="Proteomes" id="UP001162156">
    <property type="component" value="Unassembled WGS sequence"/>
</dbReference>
<evidence type="ECO:0000313" key="4">
    <source>
        <dbReference type="Proteomes" id="UP001162156"/>
    </source>
</evidence>
<accession>A0AAV8WK65</accession>
<protein>
    <recommendedName>
        <fullName evidence="2">PiggyBac transposable element-derived protein domain-containing protein</fullName>
    </recommendedName>
</protein>
<dbReference type="PANTHER" id="PTHR47272">
    <property type="entry name" value="DDE_TNP_1_7 DOMAIN-CONTAINING PROTEIN"/>
    <property type="match status" value="1"/>
</dbReference>
<name>A0AAV8WK65_9CUCU</name>
<evidence type="ECO:0000259" key="2">
    <source>
        <dbReference type="Pfam" id="PF13843"/>
    </source>
</evidence>
<proteinExistence type="predicted"/>
<evidence type="ECO:0000313" key="3">
    <source>
        <dbReference type="EMBL" id="KAJ8926972.1"/>
    </source>
</evidence>
<keyword evidence="4" id="KW-1185">Reference proteome</keyword>
<sequence length="400" mass="45883">MDTRMFYGSRTATNVRDIPDGSEDEIMSDDVSQEDYVNLSPDSDYNPDTDKENEDPSTPQIIPETDSDSDDDIPLTELVSKWNRNLNLKEMLSDIVYQSMLYSTEKRPKISMVLTEEELEQFIGTCLYISIVQLPSTRSYWNLNLNHRLVSEVMSCNSGHDKLYKIRLLLDKPQERLLKVPKKEYLAIDEQIIPTKAHSSLKQYNPNKTRKGGYKAFVLSGVSGFSYDYEIYAGSESNVVLDGNPDLGVSSNTVVRLAQTIPRHFRYKLFFDNWFNSIQLQVYLTKVGIFPLGTVRINRVPNCNMPKESELKRQGRGAMIEKVAKFDGTCVFLVSWFNNKIVNMMSTYIGTSPKIEVNRYSRKDNSYITVKYPQSVAICNKYMGGVDLLDSMLGYYRIIF</sequence>
<gene>
    <name evidence="3" type="ORF">NQ314_020619</name>
</gene>
<dbReference type="AlphaFoldDB" id="A0AAV8WK65"/>